<dbReference type="InterPro" id="IPR035368">
    <property type="entry name" value="Nrap_D3"/>
</dbReference>
<comment type="subcellular location">
    <subcellularLocation>
        <location evidence="1">Nucleus</location>
        <location evidence="1">Nucleolus</location>
    </subcellularLocation>
</comment>
<evidence type="ECO:0000259" key="4">
    <source>
        <dbReference type="Pfam" id="PF17405"/>
    </source>
</evidence>
<proteinExistence type="inferred from homology"/>
<keyword evidence="1" id="KW-0539">Nucleus</keyword>
<comment type="similarity">
    <text evidence="1">Belongs to the NRAP family.</text>
</comment>
<dbReference type="GO" id="GO:0006409">
    <property type="term" value="P:tRNA export from nucleus"/>
    <property type="evidence" value="ECO:0007669"/>
    <property type="project" value="TreeGrafter"/>
</dbReference>
<dbReference type="AlphaFoldDB" id="A0A811RAF1"/>
<evidence type="ECO:0000313" key="5">
    <source>
        <dbReference type="EMBL" id="CAD6267157.1"/>
    </source>
</evidence>
<dbReference type="PANTHER" id="PTHR17972:SF0">
    <property type="entry name" value="NUCLEOLAR PROTEIN 6"/>
    <property type="match status" value="1"/>
</dbReference>
<evidence type="ECO:0000313" key="6">
    <source>
        <dbReference type="Proteomes" id="UP000604825"/>
    </source>
</evidence>
<evidence type="ECO:0000256" key="1">
    <source>
        <dbReference type="RuleBase" id="RU364032"/>
    </source>
</evidence>
<accession>A0A811RAF1</accession>
<feature type="region of interest" description="Disordered" evidence="2">
    <location>
        <begin position="1"/>
        <end position="43"/>
    </location>
</feature>
<comment type="caution">
    <text evidence="5">The sequence shown here is derived from an EMBL/GenBank/DDBJ whole genome shotgun (WGS) entry which is preliminary data.</text>
</comment>
<evidence type="ECO:0000259" key="3">
    <source>
        <dbReference type="Pfam" id="PF17404"/>
    </source>
</evidence>
<dbReference type="OrthoDB" id="10251401at2759"/>
<dbReference type="Proteomes" id="UP000604825">
    <property type="component" value="Unassembled WGS sequence"/>
</dbReference>
<dbReference type="GO" id="GO:0003723">
    <property type="term" value="F:RNA binding"/>
    <property type="evidence" value="ECO:0007669"/>
    <property type="project" value="UniProtKB-KW"/>
</dbReference>
<dbReference type="PANTHER" id="PTHR17972">
    <property type="entry name" value="NUCLEOLAR RNA-ASSOCIATED PROTEIN"/>
    <property type="match status" value="1"/>
</dbReference>
<dbReference type="InterPro" id="IPR035369">
    <property type="entry name" value="Nrap_D4"/>
</dbReference>
<gene>
    <name evidence="5" type="ORF">NCGR_LOCUS50462</name>
</gene>
<feature type="domain" description="Nrap protein" evidence="4">
    <location>
        <begin position="359"/>
        <end position="437"/>
    </location>
</feature>
<dbReference type="GO" id="GO:0034456">
    <property type="term" value="C:UTP-C complex"/>
    <property type="evidence" value="ECO:0007669"/>
    <property type="project" value="TreeGrafter"/>
</dbReference>
<dbReference type="Pfam" id="PF17404">
    <property type="entry name" value="Nrap_D3"/>
    <property type="match status" value="1"/>
</dbReference>
<dbReference type="GO" id="GO:0006364">
    <property type="term" value="P:rRNA processing"/>
    <property type="evidence" value="ECO:0007669"/>
    <property type="project" value="TreeGrafter"/>
</dbReference>
<dbReference type="GO" id="GO:0032040">
    <property type="term" value="C:small-subunit processome"/>
    <property type="evidence" value="ECO:0007669"/>
    <property type="project" value="TreeGrafter"/>
</dbReference>
<keyword evidence="1" id="KW-0694">RNA-binding</keyword>
<evidence type="ECO:0000256" key="2">
    <source>
        <dbReference type="SAM" id="MobiDB-lite"/>
    </source>
</evidence>
<dbReference type="GO" id="GO:0032545">
    <property type="term" value="C:CURI complex"/>
    <property type="evidence" value="ECO:0007669"/>
    <property type="project" value="TreeGrafter"/>
</dbReference>
<reference evidence="5" key="1">
    <citation type="submission" date="2020-10" db="EMBL/GenBank/DDBJ databases">
        <authorList>
            <person name="Han B."/>
            <person name="Lu T."/>
            <person name="Zhao Q."/>
            <person name="Huang X."/>
            <person name="Zhao Y."/>
        </authorList>
    </citation>
    <scope>NUCLEOTIDE SEQUENCE</scope>
</reference>
<dbReference type="InterPro" id="IPR005554">
    <property type="entry name" value="NOL6/Upt22"/>
</dbReference>
<name>A0A811RAF1_9POAL</name>
<organism evidence="5 6">
    <name type="scientific">Miscanthus lutarioriparius</name>
    <dbReference type="NCBI Taxonomy" id="422564"/>
    <lineage>
        <taxon>Eukaryota</taxon>
        <taxon>Viridiplantae</taxon>
        <taxon>Streptophyta</taxon>
        <taxon>Embryophyta</taxon>
        <taxon>Tracheophyta</taxon>
        <taxon>Spermatophyta</taxon>
        <taxon>Magnoliopsida</taxon>
        <taxon>Liliopsida</taxon>
        <taxon>Poales</taxon>
        <taxon>Poaceae</taxon>
        <taxon>PACMAD clade</taxon>
        <taxon>Panicoideae</taxon>
        <taxon>Andropogonodae</taxon>
        <taxon>Andropogoneae</taxon>
        <taxon>Saccharinae</taxon>
        <taxon>Miscanthus</taxon>
    </lineage>
</organism>
<sequence>MDPPPSRDREELEPETRAFPDADAPETSRSESDEGIPPPLPPPPLRQQLMGACRADERLRPLLTLNVSCAADDDRFIAHLAQHFEVLEVGMLARCLCVPLVSLRVGKVQREGPLLCPTHIRFRVMLSTSVVNLSNFFEFNSCGLCLSFLVQLQDEAACALSCLDKCRDGGLEELFMTKVDFGAKFDSCLRINLKGNSKVTALSYCVDDESWRILEKDVQSLLQRGLTDRTKMIRVLWRSTPSEWKIVEGFSEFGSSPLLVGMMVSSLEKSFCLVDIGPNPENRVEAIKFRKFWGEKAELRRFKDGNIAESTVWECQSREKHTIIKRIADYVLMKHLSLQKDDLIHVVDQLDFCLLVDGQDPVSSSGALLEAFDTISKQLRLLDDIPLKISTVQPLDSAFRHTSVFPPEPHPLAYGRNSQRLPKFATTCIRSLEVMIHV</sequence>
<feature type="domain" description="Nrap protein" evidence="3">
    <location>
        <begin position="183"/>
        <end position="337"/>
    </location>
</feature>
<keyword evidence="6" id="KW-1185">Reference proteome</keyword>
<protein>
    <submittedName>
        <fullName evidence="5">Uncharacterized protein</fullName>
    </submittedName>
</protein>
<dbReference type="Pfam" id="PF17405">
    <property type="entry name" value="Nrap_D4"/>
    <property type="match status" value="1"/>
</dbReference>
<dbReference type="EMBL" id="CAJGYO010000014">
    <property type="protein sequence ID" value="CAD6267157.1"/>
    <property type="molecule type" value="Genomic_DNA"/>
</dbReference>
<feature type="compositionally biased region" description="Basic and acidic residues" evidence="2">
    <location>
        <begin position="1"/>
        <end position="32"/>
    </location>
</feature>